<sequence>MSIATLLERIFIFKDNGVEISLPDPDSKLSPEAVLNFYSNTYDILVTAKVSSGKINNDKLEYKFESVLGTKG</sequence>
<dbReference type="RefSeq" id="WP_146785440.1">
    <property type="nucleotide sequence ID" value="NZ_CP042434.1"/>
</dbReference>
<dbReference type="Pfam" id="PF14454">
    <property type="entry name" value="Prok_Ub"/>
    <property type="match status" value="1"/>
</dbReference>
<dbReference type="InterPro" id="IPR032866">
    <property type="entry name" value="Prok_Ub"/>
</dbReference>
<dbReference type="EMBL" id="CP042434">
    <property type="protein sequence ID" value="QEC73312.1"/>
    <property type="molecule type" value="Genomic_DNA"/>
</dbReference>
<evidence type="ECO:0000313" key="1">
    <source>
        <dbReference type="EMBL" id="QEC73312.1"/>
    </source>
</evidence>
<reference evidence="1 2" key="1">
    <citation type="journal article" date="2017" name="Int. J. Syst. Evol. Microbiol.">
        <title>Arachidicoccus ginsenosidivorans sp. nov., with ginsenoside-converting activity isolated from ginseng cultivating soil.</title>
        <authorList>
            <person name="Siddiqi M.Z."/>
            <person name="Aslam Z."/>
            <person name="Im W.T."/>
        </authorList>
    </citation>
    <scope>NUCLEOTIDE SEQUENCE [LARGE SCALE GENOMIC DNA]</scope>
    <source>
        <strain evidence="1 2">Gsoil 809</strain>
    </source>
</reference>
<keyword evidence="2" id="KW-1185">Reference proteome</keyword>
<proteinExistence type="predicted"/>
<protein>
    <submittedName>
        <fullName evidence="1">PRTRC system protein C</fullName>
    </submittedName>
</protein>
<dbReference type="Proteomes" id="UP000321291">
    <property type="component" value="Chromosome"/>
</dbReference>
<evidence type="ECO:0000313" key="2">
    <source>
        <dbReference type="Proteomes" id="UP000321291"/>
    </source>
</evidence>
<accession>A0A5B8VQY4</accession>
<gene>
    <name evidence="1" type="ORF">FSB73_18195</name>
</gene>
<dbReference type="NCBIfam" id="TIGR03738">
    <property type="entry name" value="PRTRC_C"/>
    <property type="match status" value="1"/>
</dbReference>
<dbReference type="AlphaFoldDB" id="A0A5B8VQY4"/>
<name>A0A5B8VQY4_9BACT</name>
<dbReference type="OrthoDB" id="6912309at2"/>
<dbReference type="InterPro" id="IPR022289">
    <property type="entry name" value="PRTRC_protein-C"/>
</dbReference>
<organism evidence="1 2">
    <name type="scientific">Arachidicoccus ginsenosidivorans</name>
    <dbReference type="NCBI Taxonomy" id="496057"/>
    <lineage>
        <taxon>Bacteria</taxon>
        <taxon>Pseudomonadati</taxon>
        <taxon>Bacteroidota</taxon>
        <taxon>Chitinophagia</taxon>
        <taxon>Chitinophagales</taxon>
        <taxon>Chitinophagaceae</taxon>
        <taxon>Arachidicoccus</taxon>
    </lineage>
</organism>
<dbReference type="KEGG" id="agi:FSB73_18195"/>